<evidence type="ECO:0000313" key="2">
    <source>
        <dbReference type="EMBL" id="SEE94734.1"/>
    </source>
</evidence>
<keyword evidence="3" id="KW-1185">Reference proteome</keyword>
<accession>A0A1H5MZI3</accession>
<dbReference type="InterPro" id="IPR025868">
    <property type="entry name" value="Zn_ribbon_dom_put"/>
</dbReference>
<dbReference type="RefSeq" id="WP_093113160.1">
    <property type="nucleotide sequence ID" value="NZ_FNGG01000003.1"/>
</dbReference>
<dbReference type="AlphaFoldDB" id="A0A1H5MZI3"/>
<gene>
    <name evidence="2" type="ORF">SAMN04488034_103220</name>
</gene>
<name>A0A1H5MZI3_9FLAO</name>
<sequence>MKPLICQSCGFPFTAETRGTNRDGTKNNDYCINCYKNGEFTDHHLTMHELERRYLEMAQEHNEISLEEARQIIRTLPDLKRWKMTNLL</sequence>
<dbReference type="Pfam" id="PF12674">
    <property type="entry name" value="Zn_ribbon_2"/>
    <property type="match status" value="1"/>
</dbReference>
<feature type="domain" description="Putative zinc ribbon" evidence="1">
    <location>
        <begin position="5"/>
        <end position="83"/>
    </location>
</feature>
<dbReference type="EMBL" id="FNUG01000003">
    <property type="protein sequence ID" value="SEE94734.1"/>
    <property type="molecule type" value="Genomic_DNA"/>
</dbReference>
<reference evidence="2 3" key="1">
    <citation type="submission" date="2016-10" db="EMBL/GenBank/DDBJ databases">
        <authorList>
            <person name="de Groot N.N."/>
        </authorList>
    </citation>
    <scope>NUCLEOTIDE SEQUENCE [LARGE SCALE GENOMIC DNA]</scope>
    <source>
        <strain evidence="2 3">DSM 23553</strain>
    </source>
</reference>
<protein>
    <submittedName>
        <fullName evidence="2">Putative zinc ribbon domain-containing protein</fullName>
    </submittedName>
</protein>
<dbReference type="OrthoDB" id="9801008at2"/>
<organism evidence="2 3">
    <name type="scientific">Salinimicrobium catena</name>
    <dbReference type="NCBI Taxonomy" id="390640"/>
    <lineage>
        <taxon>Bacteria</taxon>
        <taxon>Pseudomonadati</taxon>
        <taxon>Bacteroidota</taxon>
        <taxon>Flavobacteriia</taxon>
        <taxon>Flavobacteriales</taxon>
        <taxon>Flavobacteriaceae</taxon>
        <taxon>Salinimicrobium</taxon>
    </lineage>
</organism>
<evidence type="ECO:0000259" key="1">
    <source>
        <dbReference type="Pfam" id="PF12674"/>
    </source>
</evidence>
<dbReference type="STRING" id="390640.SAMN04488034_103220"/>
<proteinExistence type="predicted"/>
<dbReference type="Proteomes" id="UP000199448">
    <property type="component" value="Unassembled WGS sequence"/>
</dbReference>
<evidence type="ECO:0000313" key="3">
    <source>
        <dbReference type="Proteomes" id="UP000199448"/>
    </source>
</evidence>